<comment type="caution">
    <text evidence="1">The sequence shown here is derived from an EMBL/GenBank/DDBJ whole genome shotgun (WGS) entry which is preliminary data.</text>
</comment>
<name>A0A699U4M0_TANCI</name>
<evidence type="ECO:0000313" key="1">
    <source>
        <dbReference type="EMBL" id="GFD17297.1"/>
    </source>
</evidence>
<proteinExistence type="predicted"/>
<feature type="non-terminal residue" evidence="1">
    <location>
        <position position="1"/>
    </location>
</feature>
<reference evidence="1" key="1">
    <citation type="journal article" date="2019" name="Sci. Rep.">
        <title>Draft genome of Tanacetum cinerariifolium, the natural source of mosquito coil.</title>
        <authorList>
            <person name="Yamashiro T."/>
            <person name="Shiraishi A."/>
            <person name="Satake H."/>
            <person name="Nakayama K."/>
        </authorList>
    </citation>
    <scope>NUCLEOTIDE SEQUENCE</scope>
</reference>
<dbReference type="EMBL" id="BKCJ011299184">
    <property type="protein sequence ID" value="GFD17297.1"/>
    <property type="molecule type" value="Genomic_DNA"/>
</dbReference>
<accession>A0A699U4M0</accession>
<protein>
    <submittedName>
        <fullName evidence="1">Uncharacterized protein</fullName>
    </submittedName>
</protein>
<dbReference type="AlphaFoldDB" id="A0A699U4M0"/>
<organism evidence="1">
    <name type="scientific">Tanacetum cinerariifolium</name>
    <name type="common">Dalmatian daisy</name>
    <name type="synonym">Chrysanthemum cinerariifolium</name>
    <dbReference type="NCBI Taxonomy" id="118510"/>
    <lineage>
        <taxon>Eukaryota</taxon>
        <taxon>Viridiplantae</taxon>
        <taxon>Streptophyta</taxon>
        <taxon>Embryophyta</taxon>
        <taxon>Tracheophyta</taxon>
        <taxon>Spermatophyta</taxon>
        <taxon>Magnoliopsida</taxon>
        <taxon>eudicotyledons</taxon>
        <taxon>Gunneridae</taxon>
        <taxon>Pentapetalae</taxon>
        <taxon>asterids</taxon>
        <taxon>campanulids</taxon>
        <taxon>Asterales</taxon>
        <taxon>Asteraceae</taxon>
        <taxon>Asteroideae</taxon>
        <taxon>Anthemideae</taxon>
        <taxon>Anthemidinae</taxon>
        <taxon>Tanacetum</taxon>
    </lineage>
</organism>
<gene>
    <name evidence="1" type="ORF">Tci_889266</name>
</gene>
<sequence length="106" mass="11554">HDAAEVPADTTMTFKRTSTMRRRLRKPFTSSAFDHFPKNIFAVDDTLPAGEGIPAAASTIPTGSTTIHAGLSDQHRRELDAAQLIYTEADWLELIAKIATNSALSK</sequence>